<dbReference type="EMBL" id="CAKXAJ010024946">
    <property type="protein sequence ID" value="CAH2233169.1"/>
    <property type="molecule type" value="Genomic_DNA"/>
</dbReference>
<proteinExistence type="predicted"/>
<dbReference type="AlphaFoldDB" id="A0A8S4RDW2"/>
<evidence type="ECO:0000313" key="1">
    <source>
        <dbReference type="EMBL" id="CAH2233169.1"/>
    </source>
</evidence>
<evidence type="ECO:0000313" key="2">
    <source>
        <dbReference type="Proteomes" id="UP000838756"/>
    </source>
</evidence>
<sequence>MDHTSTLFDQLFIFIYKVVEKHIEMASLYIMIVGLLHFVNVEPAPTPLTDSWISERISHYQENTQKEAPLGTPILANRFNLEDKRQNWGLLRNGSIYNENDDTNYGSRPITIPRLSANNPHLSTENIGQKISEISVPFKTKRFLDQKPEVNGVLKVTNNNVPRKIPLQCDVARIKCCFDNLDLNNCSKASECFNLENKSDLCDARVLQEGIRRVISFI</sequence>
<accession>A0A8S4RDW2</accession>
<gene>
    <name evidence="1" type="primary">jg13101</name>
    <name evidence="1" type="ORF">PAEG_LOCUS11295</name>
</gene>
<protein>
    <submittedName>
        <fullName evidence="1">Jg13101 protein</fullName>
    </submittedName>
</protein>
<organism evidence="1 2">
    <name type="scientific">Pararge aegeria aegeria</name>
    <dbReference type="NCBI Taxonomy" id="348720"/>
    <lineage>
        <taxon>Eukaryota</taxon>
        <taxon>Metazoa</taxon>
        <taxon>Ecdysozoa</taxon>
        <taxon>Arthropoda</taxon>
        <taxon>Hexapoda</taxon>
        <taxon>Insecta</taxon>
        <taxon>Pterygota</taxon>
        <taxon>Neoptera</taxon>
        <taxon>Endopterygota</taxon>
        <taxon>Lepidoptera</taxon>
        <taxon>Glossata</taxon>
        <taxon>Ditrysia</taxon>
        <taxon>Papilionoidea</taxon>
        <taxon>Nymphalidae</taxon>
        <taxon>Satyrinae</taxon>
        <taxon>Satyrini</taxon>
        <taxon>Parargina</taxon>
        <taxon>Pararge</taxon>
    </lineage>
</organism>
<dbReference type="Proteomes" id="UP000838756">
    <property type="component" value="Unassembled WGS sequence"/>
</dbReference>
<keyword evidence="2" id="KW-1185">Reference proteome</keyword>
<name>A0A8S4RDW2_9NEOP</name>
<reference evidence="1" key="1">
    <citation type="submission" date="2022-03" db="EMBL/GenBank/DDBJ databases">
        <authorList>
            <person name="Lindestad O."/>
        </authorList>
    </citation>
    <scope>NUCLEOTIDE SEQUENCE</scope>
</reference>
<comment type="caution">
    <text evidence="1">The sequence shown here is derived from an EMBL/GenBank/DDBJ whole genome shotgun (WGS) entry which is preliminary data.</text>
</comment>
<dbReference type="OrthoDB" id="7474469at2759"/>